<name>A0A161X9L5_9HYPH</name>
<feature type="domain" description="HTH lysR-type" evidence="5">
    <location>
        <begin position="3"/>
        <end position="60"/>
    </location>
</feature>
<keyword evidence="3" id="KW-0238">DNA-binding</keyword>
<dbReference type="EMBL" id="LMCB01000125">
    <property type="protein sequence ID" value="KZL09110.1"/>
    <property type="molecule type" value="Genomic_DNA"/>
</dbReference>
<dbReference type="SUPFAM" id="SSF46785">
    <property type="entry name" value="Winged helix' DNA-binding domain"/>
    <property type="match status" value="1"/>
</dbReference>
<evidence type="ECO:0000313" key="7">
    <source>
        <dbReference type="Proteomes" id="UP000076577"/>
    </source>
</evidence>
<dbReference type="InterPro" id="IPR036390">
    <property type="entry name" value="WH_DNA-bd_sf"/>
</dbReference>
<dbReference type="Gene3D" id="3.40.190.10">
    <property type="entry name" value="Periplasmic binding protein-like II"/>
    <property type="match status" value="2"/>
</dbReference>
<dbReference type="InterPro" id="IPR036388">
    <property type="entry name" value="WH-like_DNA-bd_sf"/>
</dbReference>
<dbReference type="PANTHER" id="PTHR30427:SF1">
    <property type="entry name" value="TRANSCRIPTIONAL ACTIVATOR PROTEIN LYSR"/>
    <property type="match status" value="1"/>
</dbReference>
<evidence type="ECO:0000256" key="3">
    <source>
        <dbReference type="ARBA" id="ARBA00023125"/>
    </source>
</evidence>
<evidence type="ECO:0000259" key="5">
    <source>
        <dbReference type="PROSITE" id="PS50931"/>
    </source>
</evidence>
<evidence type="ECO:0000256" key="1">
    <source>
        <dbReference type="ARBA" id="ARBA00009437"/>
    </source>
</evidence>
<accession>A0A161X9L5</accession>
<reference evidence="6 7" key="1">
    <citation type="journal article" date="2016" name="Front. Microbiol.">
        <title>Comparative Genomic Analysis Reveals a Diverse Repertoire of Genes Involved in Prokaryote-Eukaryote Interactions within the Pseudovibrio Genus.</title>
        <authorList>
            <person name="Romano S."/>
            <person name="Fernandez-Guerra A."/>
            <person name="Reen F.J."/>
            <person name="Glockner F.O."/>
            <person name="Crowley S.P."/>
            <person name="O'Sullivan O."/>
            <person name="Cotter P.D."/>
            <person name="Adams C."/>
            <person name="Dobson A.D."/>
            <person name="O'Gara F."/>
        </authorList>
    </citation>
    <scope>NUCLEOTIDE SEQUENCE [LARGE SCALE GENOMIC DNA]</scope>
    <source>
        <strain evidence="6 7">Ad2</strain>
    </source>
</reference>
<dbReference type="GO" id="GO:0003700">
    <property type="term" value="F:DNA-binding transcription factor activity"/>
    <property type="evidence" value="ECO:0007669"/>
    <property type="project" value="InterPro"/>
</dbReference>
<dbReference type="RefSeq" id="WP_068010162.1">
    <property type="nucleotide sequence ID" value="NZ_FOFM01000020.1"/>
</dbReference>
<dbReference type="Pfam" id="PF00126">
    <property type="entry name" value="HTH_1"/>
    <property type="match status" value="1"/>
</dbReference>
<protein>
    <submittedName>
        <fullName evidence="6">HTH-type transcriptional activator CmpR</fullName>
    </submittedName>
</protein>
<dbReference type="Proteomes" id="UP000076577">
    <property type="component" value="Unassembled WGS sequence"/>
</dbReference>
<dbReference type="PATRIC" id="fig|989403.3.peg.4490"/>
<dbReference type="OrthoDB" id="7260751at2"/>
<dbReference type="STRING" id="989403.SAMN05421798_12021"/>
<dbReference type="AlphaFoldDB" id="A0A161X9L5"/>
<dbReference type="PROSITE" id="PS50931">
    <property type="entry name" value="HTH_LYSR"/>
    <property type="match status" value="1"/>
</dbReference>
<organism evidence="6 7">
    <name type="scientific">Pseudovibrio axinellae</name>
    <dbReference type="NCBI Taxonomy" id="989403"/>
    <lineage>
        <taxon>Bacteria</taxon>
        <taxon>Pseudomonadati</taxon>
        <taxon>Pseudomonadota</taxon>
        <taxon>Alphaproteobacteria</taxon>
        <taxon>Hyphomicrobiales</taxon>
        <taxon>Stappiaceae</taxon>
        <taxon>Pseudovibrio</taxon>
    </lineage>
</organism>
<sequence>MKITTTQLDAFSAVMEVGTTSGAADALNTSQPSISRALQQFEAATGLVLFERNGNRLRPTSEAYELNTVVSECYIRIERIQTAAEDLRAQKEGILRIGYTPDIALGFLAKIVRRMQLVNNRDRLILKPLKGQDMLTATQTREIDFGLTSRGLSDASVLCECIASVNQVLVLSQDHTLAGKTVISVADLQDQELVLQDASDPCRKRFEMVLAAKGTQIKSYIEVCSSEAACRMAVANLGIALTNPLTAMDFVDFGLCMRRFESSARINLSLVSSENTPHKATSHHFVTSLKNHLAFELGEIERCCPTYSGISVGA</sequence>
<dbReference type="PANTHER" id="PTHR30427">
    <property type="entry name" value="TRANSCRIPTIONAL ACTIVATOR PROTEIN LYSR"/>
    <property type="match status" value="1"/>
</dbReference>
<dbReference type="Gene3D" id="1.10.10.10">
    <property type="entry name" value="Winged helix-like DNA-binding domain superfamily/Winged helix DNA-binding domain"/>
    <property type="match status" value="1"/>
</dbReference>
<dbReference type="GO" id="GO:0009089">
    <property type="term" value="P:lysine biosynthetic process via diaminopimelate"/>
    <property type="evidence" value="ECO:0007669"/>
    <property type="project" value="TreeGrafter"/>
</dbReference>
<evidence type="ECO:0000313" key="6">
    <source>
        <dbReference type="EMBL" id="KZL09110.1"/>
    </source>
</evidence>
<keyword evidence="2" id="KW-0805">Transcription regulation</keyword>
<keyword evidence="7" id="KW-1185">Reference proteome</keyword>
<dbReference type="SUPFAM" id="SSF53850">
    <property type="entry name" value="Periplasmic binding protein-like II"/>
    <property type="match status" value="1"/>
</dbReference>
<comment type="similarity">
    <text evidence="1">Belongs to the LysR transcriptional regulatory family.</text>
</comment>
<dbReference type="InterPro" id="IPR000847">
    <property type="entry name" value="LysR_HTH_N"/>
</dbReference>
<gene>
    <name evidence="6" type="primary">cmpR_2</name>
    <name evidence="6" type="ORF">PsAD2_04114</name>
</gene>
<proteinExistence type="inferred from homology"/>
<dbReference type="GO" id="GO:0010628">
    <property type="term" value="P:positive regulation of gene expression"/>
    <property type="evidence" value="ECO:0007669"/>
    <property type="project" value="TreeGrafter"/>
</dbReference>
<dbReference type="GO" id="GO:0043565">
    <property type="term" value="F:sequence-specific DNA binding"/>
    <property type="evidence" value="ECO:0007669"/>
    <property type="project" value="TreeGrafter"/>
</dbReference>
<dbReference type="Pfam" id="PF03466">
    <property type="entry name" value="LysR_substrate"/>
    <property type="match status" value="1"/>
</dbReference>
<evidence type="ECO:0000256" key="4">
    <source>
        <dbReference type="ARBA" id="ARBA00023163"/>
    </source>
</evidence>
<comment type="caution">
    <text evidence="6">The sequence shown here is derived from an EMBL/GenBank/DDBJ whole genome shotgun (WGS) entry which is preliminary data.</text>
</comment>
<evidence type="ECO:0000256" key="2">
    <source>
        <dbReference type="ARBA" id="ARBA00023015"/>
    </source>
</evidence>
<keyword evidence="4" id="KW-0804">Transcription</keyword>
<dbReference type="InterPro" id="IPR005119">
    <property type="entry name" value="LysR_subst-bd"/>
</dbReference>